<reference evidence="3" key="1">
    <citation type="submission" date="2025-08" db="UniProtKB">
        <authorList>
            <consortium name="RefSeq"/>
        </authorList>
    </citation>
    <scope>IDENTIFICATION</scope>
    <source>
        <tissue evidence="3">Etiolated seedlings</tissue>
    </source>
</reference>
<dbReference type="InterPro" id="IPR021109">
    <property type="entry name" value="Peptidase_aspartic_dom_sf"/>
</dbReference>
<dbReference type="SUPFAM" id="SSF50630">
    <property type="entry name" value="Acid proteases"/>
    <property type="match status" value="1"/>
</dbReference>
<protein>
    <submittedName>
        <fullName evidence="3">Uncharacterized protein LOC105851248</fullName>
    </submittedName>
</protein>
<sequence length="323" mass="35442">MQRKAKQQQEKNDRNGDGGVMTVTQEKRKKGRTELGEEGSGRRGEFALGPPLLYCELMRSSTTKIVPKLKYSGGFSIPCVIGDMSFERALCDLGASVSLMPLSVCKNLDVGELKSTNISLQLVDRSIKYPVGILEDVPIKVGQLFISAYFVVLEMENDSQVPILLGRTFLATSGVVIDVKHWKFVFNVGDENVEFNLSNLMKSPSLEDSCCRVDLIDHCVKECHVGPLSQDGLEACLIGSTSHEDLAKEADAYANLLDENPPLPNLNFDALAAENSAPLPKEAPQVELKHLSSNLKYEFFGKNSTFPAIVSAELNGEETEKLL</sequence>
<feature type="compositionally biased region" description="Basic and acidic residues" evidence="1">
    <location>
        <begin position="7"/>
        <end position="16"/>
    </location>
</feature>
<evidence type="ECO:0000256" key="1">
    <source>
        <dbReference type="SAM" id="MobiDB-lite"/>
    </source>
</evidence>
<proteinExistence type="predicted"/>
<feature type="compositionally biased region" description="Basic and acidic residues" evidence="1">
    <location>
        <begin position="32"/>
        <end position="43"/>
    </location>
</feature>
<accession>A0A3Q7XSA0</accession>
<dbReference type="OrthoDB" id="1734538at2759"/>
<dbReference type="RefSeq" id="XP_027186706.1">
    <property type="nucleotide sequence ID" value="XM_027330905.1"/>
</dbReference>
<dbReference type="PANTHER" id="PTHR33067">
    <property type="entry name" value="RNA-DIRECTED DNA POLYMERASE-RELATED"/>
    <property type="match status" value="1"/>
</dbReference>
<dbReference type="AlphaFoldDB" id="A0A3Q7XSA0"/>
<keyword evidence="2" id="KW-1185">Reference proteome</keyword>
<name>A0A3Q7XSA0_CICAR</name>
<dbReference type="PANTHER" id="PTHR33067:SF31">
    <property type="entry name" value="RNA-DIRECTED DNA POLYMERASE"/>
    <property type="match status" value="1"/>
</dbReference>
<organism evidence="2 3">
    <name type="scientific">Cicer arietinum</name>
    <name type="common">Chickpea</name>
    <name type="synonym">Garbanzo</name>
    <dbReference type="NCBI Taxonomy" id="3827"/>
    <lineage>
        <taxon>Eukaryota</taxon>
        <taxon>Viridiplantae</taxon>
        <taxon>Streptophyta</taxon>
        <taxon>Embryophyta</taxon>
        <taxon>Tracheophyta</taxon>
        <taxon>Spermatophyta</taxon>
        <taxon>Magnoliopsida</taxon>
        <taxon>eudicotyledons</taxon>
        <taxon>Gunneridae</taxon>
        <taxon>Pentapetalae</taxon>
        <taxon>rosids</taxon>
        <taxon>fabids</taxon>
        <taxon>Fabales</taxon>
        <taxon>Fabaceae</taxon>
        <taxon>Papilionoideae</taxon>
        <taxon>50 kb inversion clade</taxon>
        <taxon>NPAAA clade</taxon>
        <taxon>Hologalegina</taxon>
        <taxon>IRL clade</taxon>
        <taxon>Cicereae</taxon>
        <taxon>Cicer</taxon>
    </lineage>
</organism>
<evidence type="ECO:0000313" key="2">
    <source>
        <dbReference type="Proteomes" id="UP000087171"/>
    </source>
</evidence>
<gene>
    <name evidence="3" type="primary">LOC105851248</name>
</gene>
<dbReference type="Proteomes" id="UP000087171">
    <property type="component" value="Unplaced"/>
</dbReference>
<dbReference type="CDD" id="cd00303">
    <property type="entry name" value="retropepsin_like"/>
    <property type="match status" value="1"/>
</dbReference>
<evidence type="ECO:0000313" key="3">
    <source>
        <dbReference type="RefSeq" id="XP_027186706.1"/>
    </source>
</evidence>
<feature type="region of interest" description="Disordered" evidence="1">
    <location>
        <begin position="1"/>
        <end position="43"/>
    </location>
</feature>
<dbReference type="Gene3D" id="2.40.70.10">
    <property type="entry name" value="Acid Proteases"/>
    <property type="match status" value="1"/>
</dbReference>